<comment type="caution">
    <text evidence="2">The sequence shown here is derived from an EMBL/GenBank/DDBJ whole genome shotgun (WGS) entry which is preliminary data.</text>
</comment>
<protein>
    <submittedName>
        <fullName evidence="2">Uncharacterized protein</fullName>
    </submittedName>
</protein>
<organism evidence="2 3">
    <name type="scientific">Paenibacillus motobuensis</name>
    <dbReference type="NCBI Taxonomy" id="295324"/>
    <lineage>
        <taxon>Bacteria</taxon>
        <taxon>Bacillati</taxon>
        <taxon>Bacillota</taxon>
        <taxon>Bacilli</taxon>
        <taxon>Bacillales</taxon>
        <taxon>Paenibacillaceae</taxon>
        <taxon>Paenibacillus</taxon>
    </lineage>
</organism>
<feature type="region of interest" description="Disordered" evidence="1">
    <location>
        <begin position="1"/>
        <end position="24"/>
    </location>
</feature>
<evidence type="ECO:0000256" key="1">
    <source>
        <dbReference type="SAM" id="MobiDB-lite"/>
    </source>
</evidence>
<accession>A0ABN0XYY0</accession>
<evidence type="ECO:0000313" key="3">
    <source>
        <dbReference type="Proteomes" id="UP001500340"/>
    </source>
</evidence>
<keyword evidence="3" id="KW-1185">Reference proteome</keyword>
<reference evidence="2 3" key="1">
    <citation type="journal article" date="2019" name="Int. J. Syst. Evol. Microbiol.">
        <title>The Global Catalogue of Microorganisms (GCM) 10K type strain sequencing project: providing services to taxonomists for standard genome sequencing and annotation.</title>
        <authorList>
            <consortium name="The Broad Institute Genomics Platform"/>
            <consortium name="The Broad Institute Genome Sequencing Center for Infectious Disease"/>
            <person name="Wu L."/>
            <person name="Ma J."/>
        </authorList>
    </citation>
    <scope>NUCLEOTIDE SEQUENCE [LARGE SCALE GENOMIC DNA]</scope>
    <source>
        <strain evidence="2 3">JCM 12774</strain>
    </source>
</reference>
<gene>
    <name evidence="2" type="ORF">GCM10008933_04700</name>
</gene>
<dbReference type="EMBL" id="BAAACX010000004">
    <property type="protein sequence ID" value="GAA0376533.1"/>
    <property type="molecule type" value="Genomic_DNA"/>
</dbReference>
<feature type="compositionally biased region" description="Basic and acidic residues" evidence="1">
    <location>
        <begin position="15"/>
        <end position="24"/>
    </location>
</feature>
<name>A0ABN0XYY0_9BACL</name>
<proteinExistence type="predicted"/>
<evidence type="ECO:0000313" key="2">
    <source>
        <dbReference type="EMBL" id="GAA0376533.1"/>
    </source>
</evidence>
<dbReference type="Proteomes" id="UP001500340">
    <property type="component" value="Unassembled WGS sequence"/>
</dbReference>
<sequence>MIPSNKPLIILPTTRPRDNSEARYDAKGTSTCVATDPKPITKEAAKNSTGCFDTAVIARATDVRSKDTTISLRFSRISPIGTTNSKPTT</sequence>